<dbReference type="GO" id="GO:0003677">
    <property type="term" value="F:DNA binding"/>
    <property type="evidence" value="ECO:0007669"/>
    <property type="project" value="UniProtKB-KW"/>
</dbReference>
<dbReference type="NCBIfam" id="NF006148">
    <property type="entry name" value="PRK08295.1-5"/>
    <property type="match status" value="1"/>
</dbReference>
<accession>A0A3P7RVK9</accession>
<evidence type="ECO:0000313" key="7">
    <source>
        <dbReference type="Proteomes" id="UP000279029"/>
    </source>
</evidence>
<dbReference type="InterPro" id="IPR000943">
    <property type="entry name" value="RNA_pol_sigma70"/>
</dbReference>
<dbReference type="InterPro" id="IPR013249">
    <property type="entry name" value="RNA_pol_sigma70_r4_t2"/>
</dbReference>
<name>A0A3P7RVK9_9FIRM</name>
<keyword evidence="6" id="KW-0808">Transferase</keyword>
<dbReference type="Gene3D" id="1.10.10.10">
    <property type="entry name" value="Winged helix-like DNA-binding domain superfamily/Winged helix DNA-binding domain"/>
    <property type="match status" value="1"/>
</dbReference>
<dbReference type="PIRSF" id="PIRSF002939">
    <property type="entry name" value="RNA_polymerase_sigma-H_factor"/>
    <property type="match status" value="1"/>
</dbReference>
<dbReference type="InterPro" id="IPR014284">
    <property type="entry name" value="RNA_pol_sigma-70_dom"/>
</dbReference>
<keyword evidence="6" id="KW-0548">Nucleotidyltransferase</keyword>
<dbReference type="PANTHER" id="PTHR30385:SF1">
    <property type="entry name" value="RNA POLYMERASE SIGMA-H FACTOR"/>
    <property type="match status" value="1"/>
</dbReference>
<dbReference type="EC" id="2.7.7.6" evidence="6"/>
<dbReference type="PANTHER" id="PTHR30385">
    <property type="entry name" value="SIGMA FACTOR F FLAGELLAR"/>
    <property type="match status" value="1"/>
</dbReference>
<dbReference type="GO" id="GO:0016987">
    <property type="term" value="F:sigma factor activity"/>
    <property type="evidence" value="ECO:0007669"/>
    <property type="project" value="UniProtKB-KW"/>
</dbReference>
<dbReference type="NCBIfam" id="TIGR02937">
    <property type="entry name" value="sigma70-ECF"/>
    <property type="match status" value="1"/>
</dbReference>
<evidence type="ECO:0000313" key="6">
    <source>
        <dbReference type="EMBL" id="VDN46816.1"/>
    </source>
</evidence>
<dbReference type="InterPro" id="IPR013325">
    <property type="entry name" value="RNA_pol_sigma_r2"/>
</dbReference>
<evidence type="ECO:0000256" key="2">
    <source>
        <dbReference type="ARBA" id="ARBA00023082"/>
    </source>
</evidence>
<dbReference type="NCBIfam" id="NF006147">
    <property type="entry name" value="PRK08295.1-4"/>
    <property type="match status" value="1"/>
</dbReference>
<dbReference type="Pfam" id="PF04542">
    <property type="entry name" value="Sigma70_r2"/>
    <property type="match status" value="1"/>
</dbReference>
<dbReference type="Proteomes" id="UP000279029">
    <property type="component" value="Chromosome"/>
</dbReference>
<evidence type="ECO:0000259" key="5">
    <source>
        <dbReference type="PROSITE" id="PS00715"/>
    </source>
</evidence>
<dbReference type="Gene3D" id="1.10.1740.10">
    <property type="match status" value="1"/>
</dbReference>
<keyword evidence="7" id="KW-1185">Reference proteome</keyword>
<dbReference type="NCBIfam" id="NF006145">
    <property type="entry name" value="PRK08295.1-2"/>
    <property type="match status" value="1"/>
</dbReference>
<protein>
    <submittedName>
        <fullName evidence="6">RNA polymerase sporulation sigma factor SigH</fullName>
        <ecNumber evidence="6">2.7.7.6</ecNumber>
    </submittedName>
</protein>
<dbReference type="PROSITE" id="PS00715">
    <property type="entry name" value="SIGMA70_1"/>
    <property type="match status" value="1"/>
</dbReference>
<organism evidence="6 7">
    <name type="scientific">Petrocella atlantisensis</name>
    <dbReference type="NCBI Taxonomy" id="2173034"/>
    <lineage>
        <taxon>Bacteria</taxon>
        <taxon>Bacillati</taxon>
        <taxon>Bacillota</taxon>
        <taxon>Clostridia</taxon>
        <taxon>Lachnospirales</taxon>
        <taxon>Vallitaleaceae</taxon>
        <taxon>Petrocella</taxon>
    </lineage>
</organism>
<dbReference type="SUPFAM" id="SSF88659">
    <property type="entry name" value="Sigma3 and sigma4 domains of RNA polymerase sigma factors"/>
    <property type="match status" value="1"/>
</dbReference>
<dbReference type="InterPro" id="IPR007627">
    <property type="entry name" value="RNA_pol_sigma70_r2"/>
</dbReference>
<dbReference type="InterPro" id="IPR016371">
    <property type="entry name" value="RNA_pol_sigma-H_factor"/>
</dbReference>
<dbReference type="AlphaFoldDB" id="A0A3P7RVK9"/>
<dbReference type="SUPFAM" id="SSF88946">
    <property type="entry name" value="Sigma2 domain of RNA polymerase sigma factors"/>
    <property type="match status" value="1"/>
</dbReference>
<evidence type="ECO:0000256" key="4">
    <source>
        <dbReference type="ARBA" id="ARBA00023163"/>
    </source>
</evidence>
<dbReference type="Pfam" id="PF08281">
    <property type="entry name" value="Sigma70_r4_2"/>
    <property type="match status" value="1"/>
</dbReference>
<dbReference type="GO" id="GO:0006352">
    <property type="term" value="P:DNA-templated transcription initiation"/>
    <property type="evidence" value="ECO:0007669"/>
    <property type="project" value="InterPro"/>
</dbReference>
<evidence type="ECO:0000256" key="1">
    <source>
        <dbReference type="ARBA" id="ARBA00023015"/>
    </source>
</evidence>
<keyword evidence="4" id="KW-0804">Transcription</keyword>
<proteinExistence type="predicted"/>
<reference evidence="6 7" key="1">
    <citation type="submission" date="2018-09" db="EMBL/GenBank/DDBJ databases">
        <authorList>
            <person name="Postec A."/>
        </authorList>
    </citation>
    <scope>NUCLEOTIDE SEQUENCE [LARGE SCALE GENOMIC DNA]</scope>
    <source>
        <strain evidence="6">70B-A</strain>
    </source>
</reference>
<evidence type="ECO:0000256" key="3">
    <source>
        <dbReference type="ARBA" id="ARBA00023125"/>
    </source>
</evidence>
<dbReference type="KEGG" id="cbar:PATL70BA_0941"/>
<feature type="domain" description="RNA polymerase sigma-70" evidence="5">
    <location>
        <begin position="24"/>
        <end position="37"/>
    </location>
</feature>
<dbReference type="GO" id="GO:0003899">
    <property type="term" value="F:DNA-directed RNA polymerase activity"/>
    <property type="evidence" value="ECO:0007669"/>
    <property type="project" value="UniProtKB-EC"/>
</dbReference>
<sequence>MNKYKKLVEKKSKSYFLMGAGRDDLIQEGMIGLFKAVRDYRNDTASSFFSFADLCITRQIITAVKAATRQKHMPLNSYVSLNKPIFEEDNDKIVLMDLMPSKQIVDPEELIIDKENIHIIEDELADKLSDFEKDVLEYYVEGIGYVEIAEILEKPVKSIDNALQRIKKKLEIIMKEKK</sequence>
<keyword evidence="1" id="KW-0805">Transcription regulation</keyword>
<dbReference type="InterPro" id="IPR036388">
    <property type="entry name" value="WH-like_DNA-bd_sf"/>
</dbReference>
<keyword evidence="2" id="KW-0731">Sigma factor</keyword>
<dbReference type="EMBL" id="LR130778">
    <property type="protein sequence ID" value="VDN46816.1"/>
    <property type="molecule type" value="Genomic_DNA"/>
</dbReference>
<keyword evidence="3" id="KW-0238">DNA-binding</keyword>
<dbReference type="InterPro" id="IPR013324">
    <property type="entry name" value="RNA_pol_sigma_r3/r4-like"/>
</dbReference>
<gene>
    <name evidence="6" type="ORF">PATL70BA_0941</name>
</gene>